<dbReference type="Gene3D" id="3.30.70.20">
    <property type="match status" value="1"/>
</dbReference>
<dbReference type="Proteomes" id="UP000325606">
    <property type="component" value="Chromosome"/>
</dbReference>
<evidence type="ECO:0000313" key="5">
    <source>
        <dbReference type="EMBL" id="QEW05066.1"/>
    </source>
</evidence>
<dbReference type="PROSITE" id="PS00198">
    <property type="entry name" value="4FE4S_FER_1"/>
    <property type="match status" value="1"/>
</dbReference>
<evidence type="ECO:0000259" key="4">
    <source>
        <dbReference type="PROSITE" id="PS51379"/>
    </source>
</evidence>
<feature type="domain" description="4Fe-4S ferredoxin-type" evidence="4">
    <location>
        <begin position="1"/>
        <end position="29"/>
    </location>
</feature>
<gene>
    <name evidence="5" type="ORF">F5I99_00315</name>
</gene>
<dbReference type="GO" id="GO:0051536">
    <property type="term" value="F:iron-sulfur cluster binding"/>
    <property type="evidence" value="ECO:0007669"/>
    <property type="project" value="UniProtKB-KW"/>
</dbReference>
<keyword evidence="2" id="KW-0408">Iron</keyword>
<dbReference type="Pfam" id="PF00037">
    <property type="entry name" value="Fer4"/>
    <property type="match status" value="1"/>
</dbReference>
<accession>A0A5J6L9M1</accession>
<evidence type="ECO:0000256" key="3">
    <source>
        <dbReference type="ARBA" id="ARBA00023014"/>
    </source>
</evidence>
<keyword evidence="1" id="KW-0479">Metal-binding</keyword>
<evidence type="ECO:0000256" key="2">
    <source>
        <dbReference type="ARBA" id="ARBA00023004"/>
    </source>
</evidence>
<proteinExistence type="predicted"/>
<protein>
    <submittedName>
        <fullName evidence="5">Ferredoxin</fullName>
    </submittedName>
</protein>
<dbReference type="SUPFAM" id="SSF54862">
    <property type="entry name" value="4Fe-4S ferredoxins"/>
    <property type="match status" value="1"/>
</dbReference>
<dbReference type="InterPro" id="IPR017900">
    <property type="entry name" value="4Fe4S_Fe_S_CS"/>
</dbReference>
<dbReference type="RefSeq" id="WP_151053131.1">
    <property type="nucleotide sequence ID" value="NZ_CP044222.1"/>
</dbReference>
<evidence type="ECO:0000256" key="1">
    <source>
        <dbReference type="ARBA" id="ARBA00022723"/>
    </source>
</evidence>
<sequence length="83" mass="8475">MAFEIVASCVSCTACESVCPNDAITDQQAIFAIDPDLCTECAESFPDPQCASICPIEGAIVDSLGDPLNPPGSLTGIIARVAA</sequence>
<dbReference type="PROSITE" id="PS51379">
    <property type="entry name" value="4FE4S_FER_2"/>
    <property type="match status" value="1"/>
</dbReference>
<dbReference type="GO" id="GO:0046872">
    <property type="term" value="F:metal ion binding"/>
    <property type="evidence" value="ECO:0007669"/>
    <property type="project" value="UniProtKB-KW"/>
</dbReference>
<name>A0A5J6L9M1_9GAMM</name>
<evidence type="ECO:0000313" key="6">
    <source>
        <dbReference type="Proteomes" id="UP000325606"/>
    </source>
</evidence>
<dbReference type="InterPro" id="IPR017896">
    <property type="entry name" value="4Fe4S_Fe-S-bd"/>
</dbReference>
<dbReference type="KEGG" id="nik:F5I99_00315"/>
<keyword evidence="6" id="KW-1185">Reference proteome</keyword>
<reference evidence="5 6" key="1">
    <citation type="submission" date="2019-09" db="EMBL/GenBank/DDBJ databases">
        <title>Nitrincola iocasae sp. nov., a bacterium isolated from the sediment collected at a cold seep field in South China Sea.</title>
        <authorList>
            <person name="Zhang H."/>
            <person name="Wang H."/>
            <person name="Li C."/>
        </authorList>
    </citation>
    <scope>NUCLEOTIDE SEQUENCE [LARGE SCALE GENOMIC DNA]</scope>
    <source>
        <strain evidence="5 6">KXZD1103</strain>
    </source>
</reference>
<dbReference type="EMBL" id="CP044222">
    <property type="protein sequence ID" value="QEW05066.1"/>
    <property type="molecule type" value="Genomic_DNA"/>
</dbReference>
<organism evidence="5 6">
    <name type="scientific">Nitrincola iocasae</name>
    <dbReference type="NCBI Taxonomy" id="2614693"/>
    <lineage>
        <taxon>Bacteria</taxon>
        <taxon>Pseudomonadati</taxon>
        <taxon>Pseudomonadota</taxon>
        <taxon>Gammaproteobacteria</taxon>
        <taxon>Oceanospirillales</taxon>
        <taxon>Oceanospirillaceae</taxon>
        <taxon>Nitrincola</taxon>
    </lineage>
</organism>
<dbReference type="AlphaFoldDB" id="A0A5J6L9M1"/>
<keyword evidence="3" id="KW-0411">Iron-sulfur</keyword>